<dbReference type="EMBL" id="JAAXPC010000001">
    <property type="protein sequence ID" value="NKY00451.1"/>
    <property type="molecule type" value="Genomic_DNA"/>
</dbReference>
<dbReference type="AlphaFoldDB" id="A0A846WJ98"/>
<keyword evidence="1" id="KW-1133">Transmembrane helix</keyword>
<comment type="caution">
    <text evidence="3">The sequence shown here is derived from an EMBL/GenBank/DDBJ whole genome shotgun (WGS) entry which is preliminary data.</text>
</comment>
<feature type="domain" description="DUF218" evidence="2">
    <location>
        <begin position="88"/>
        <end position="204"/>
    </location>
</feature>
<keyword evidence="1" id="KW-0472">Membrane</keyword>
<keyword evidence="1" id="KW-0812">Transmembrane</keyword>
<evidence type="ECO:0000259" key="2">
    <source>
        <dbReference type="Pfam" id="PF02698"/>
    </source>
</evidence>
<reference evidence="3 4" key="1">
    <citation type="submission" date="2020-04" db="EMBL/GenBank/DDBJ databases">
        <title>MicrobeNet Type strains.</title>
        <authorList>
            <person name="Nicholson A.C."/>
        </authorList>
    </citation>
    <scope>NUCLEOTIDE SEQUENCE [LARGE SCALE GENOMIC DNA]</scope>
    <source>
        <strain evidence="3 4">ATCC BAA-14</strain>
    </source>
</reference>
<accession>A0A846WJ98</accession>
<gene>
    <name evidence="3" type="ORF">HGA05_02510</name>
</gene>
<protein>
    <submittedName>
        <fullName evidence="3">YdcF family protein</fullName>
    </submittedName>
</protein>
<dbReference type="Pfam" id="PF02698">
    <property type="entry name" value="DUF218"/>
    <property type="match status" value="1"/>
</dbReference>
<dbReference type="CDD" id="cd06259">
    <property type="entry name" value="YdcF-like"/>
    <property type="match status" value="1"/>
</dbReference>
<feature type="transmembrane region" description="Helical" evidence="1">
    <location>
        <begin position="53"/>
        <end position="71"/>
    </location>
</feature>
<organism evidence="3 4">
    <name type="scientific">Gordonia polyisoprenivorans</name>
    <dbReference type="NCBI Taxonomy" id="84595"/>
    <lineage>
        <taxon>Bacteria</taxon>
        <taxon>Bacillati</taxon>
        <taxon>Actinomycetota</taxon>
        <taxon>Actinomycetes</taxon>
        <taxon>Mycobacteriales</taxon>
        <taxon>Gordoniaceae</taxon>
        <taxon>Gordonia</taxon>
    </lineage>
</organism>
<dbReference type="Proteomes" id="UP000563898">
    <property type="component" value="Unassembled WGS sequence"/>
</dbReference>
<dbReference type="InterPro" id="IPR003848">
    <property type="entry name" value="DUF218"/>
</dbReference>
<evidence type="ECO:0000256" key="1">
    <source>
        <dbReference type="SAM" id="Phobius"/>
    </source>
</evidence>
<name>A0A846WJ98_9ACTN</name>
<proteinExistence type="predicted"/>
<evidence type="ECO:0000313" key="3">
    <source>
        <dbReference type="EMBL" id="NKY00451.1"/>
    </source>
</evidence>
<evidence type="ECO:0000313" key="4">
    <source>
        <dbReference type="Proteomes" id="UP000563898"/>
    </source>
</evidence>
<sequence length="240" mass="27304">MVPADRVGRRDRGYGAVVSRQHHLAAYVSPDTPTPDQPPAKRRRLARLRRRRVVVPTVLVVLVLLASYLIVGHQLFDRDHGDQLRHADAIVVLGGEHDGREQYGIDLARQGYADTVLLSNPYDSSWPNYDRDKTMMQHYCDSSTAKIKVICFVPNPSTTRGEAMYVQDMAKKYGWHTVIVVSWRFHLVRARYIFGQCFSGDVVMHSVPRVYPSGPVDWFTVYPYQYIALAKAWVLGCNDG</sequence>